<feature type="domain" description="HTH marR-type" evidence="1">
    <location>
        <begin position="14"/>
        <end position="147"/>
    </location>
</feature>
<dbReference type="EMBL" id="CP011801">
    <property type="protein sequence ID" value="ALA58409.1"/>
    <property type="molecule type" value="Genomic_DNA"/>
</dbReference>
<dbReference type="PANTHER" id="PTHR33164">
    <property type="entry name" value="TRANSCRIPTIONAL REGULATOR, MARR FAMILY"/>
    <property type="match status" value="1"/>
</dbReference>
<protein>
    <submittedName>
        <fullName evidence="2">Transcriptional regulator, MarR family</fullName>
    </submittedName>
</protein>
<dbReference type="GO" id="GO:0006950">
    <property type="term" value="P:response to stress"/>
    <property type="evidence" value="ECO:0007669"/>
    <property type="project" value="TreeGrafter"/>
</dbReference>
<organism evidence="2 3">
    <name type="scientific">Nitrospira moscoviensis</name>
    <dbReference type="NCBI Taxonomy" id="42253"/>
    <lineage>
        <taxon>Bacteria</taxon>
        <taxon>Pseudomonadati</taxon>
        <taxon>Nitrospirota</taxon>
        <taxon>Nitrospiria</taxon>
        <taxon>Nitrospirales</taxon>
        <taxon>Nitrospiraceae</taxon>
        <taxon>Nitrospira</taxon>
    </lineage>
</organism>
<evidence type="ECO:0000313" key="2">
    <source>
        <dbReference type="EMBL" id="ALA58409.1"/>
    </source>
</evidence>
<dbReference type="Gene3D" id="1.10.10.10">
    <property type="entry name" value="Winged helix-like DNA-binding domain superfamily/Winged helix DNA-binding domain"/>
    <property type="match status" value="1"/>
</dbReference>
<dbReference type="InterPro" id="IPR039422">
    <property type="entry name" value="MarR/SlyA-like"/>
</dbReference>
<sequence>MSTSLPMHGDKSVADHITIGLSKVAAALRSQAWEGGTARRLTPTQGQILALLAERAGEPVRLNQVAAELCMTAATASDAVATLEQKRLVTKSRSSDDHRALTIALTGAGRREAQRTMGWTDVVRAGVAGMTPDEQAVFLRGLTKIIRSLQEQGVISIARQCAGCTYFQPYVHADAAKPHHCGFVNKPMGEGQLRLDCPDFIPGSEAEQADRWRQFLDGSKGR</sequence>
<dbReference type="SUPFAM" id="SSF46785">
    <property type="entry name" value="Winged helix' DNA-binding domain"/>
    <property type="match status" value="1"/>
</dbReference>
<dbReference type="InterPro" id="IPR036388">
    <property type="entry name" value="WH-like_DNA-bd_sf"/>
</dbReference>
<accession>A0A0K2GC37</accession>
<dbReference type="Pfam" id="PF12802">
    <property type="entry name" value="MarR_2"/>
    <property type="match status" value="1"/>
</dbReference>
<dbReference type="OrthoDB" id="9786071at2"/>
<dbReference type="PROSITE" id="PS50995">
    <property type="entry name" value="HTH_MARR_2"/>
    <property type="match status" value="1"/>
</dbReference>
<dbReference type="AlphaFoldDB" id="A0A0K2GC37"/>
<dbReference type="STRING" id="42253.NITMOv2_1992"/>
<evidence type="ECO:0000313" key="3">
    <source>
        <dbReference type="Proteomes" id="UP000069205"/>
    </source>
</evidence>
<dbReference type="SMART" id="SM00347">
    <property type="entry name" value="HTH_MARR"/>
    <property type="match status" value="1"/>
</dbReference>
<dbReference type="PANTHER" id="PTHR33164:SF43">
    <property type="entry name" value="HTH-TYPE TRANSCRIPTIONAL REPRESSOR YETL"/>
    <property type="match status" value="1"/>
</dbReference>
<dbReference type="RefSeq" id="WP_083447889.1">
    <property type="nucleotide sequence ID" value="NZ_CP011801.1"/>
</dbReference>
<proteinExistence type="predicted"/>
<dbReference type="Proteomes" id="UP000069205">
    <property type="component" value="Chromosome"/>
</dbReference>
<gene>
    <name evidence="2" type="ORF">NITMOv2_1992</name>
</gene>
<dbReference type="InterPro" id="IPR036390">
    <property type="entry name" value="WH_DNA-bd_sf"/>
</dbReference>
<keyword evidence="3" id="KW-1185">Reference proteome</keyword>
<reference evidence="2 3" key="1">
    <citation type="journal article" date="2015" name="Proc. Natl. Acad. Sci. U.S.A.">
        <title>Expanded metabolic versatility of ubiquitous nitrite-oxidizing bacteria from the genus Nitrospira.</title>
        <authorList>
            <person name="Koch H."/>
            <person name="Lucker S."/>
            <person name="Albertsen M."/>
            <person name="Kitzinger K."/>
            <person name="Herbold C."/>
            <person name="Spieck E."/>
            <person name="Nielsen P.H."/>
            <person name="Wagner M."/>
            <person name="Daims H."/>
        </authorList>
    </citation>
    <scope>NUCLEOTIDE SEQUENCE [LARGE SCALE GENOMIC DNA]</scope>
    <source>
        <strain evidence="2 3">NSP M-1</strain>
    </source>
</reference>
<dbReference type="InterPro" id="IPR000835">
    <property type="entry name" value="HTH_MarR-typ"/>
</dbReference>
<dbReference type="GO" id="GO:0003700">
    <property type="term" value="F:DNA-binding transcription factor activity"/>
    <property type="evidence" value="ECO:0007669"/>
    <property type="project" value="InterPro"/>
</dbReference>
<dbReference type="KEGG" id="nmv:NITMOv2_1992"/>
<dbReference type="PATRIC" id="fig|42253.5.peg.1963"/>
<evidence type="ECO:0000259" key="1">
    <source>
        <dbReference type="PROSITE" id="PS50995"/>
    </source>
</evidence>
<name>A0A0K2GC37_NITMO</name>